<feature type="domain" description="Peptidase S26" evidence="7">
    <location>
        <begin position="350"/>
        <end position="386"/>
    </location>
</feature>
<keyword evidence="9" id="KW-1185">Reference proteome</keyword>
<dbReference type="SUPFAM" id="SSF51306">
    <property type="entry name" value="LexA/Signal peptidase"/>
    <property type="match status" value="1"/>
</dbReference>
<dbReference type="InterPro" id="IPR019533">
    <property type="entry name" value="Peptidase_S26"/>
</dbReference>
<dbReference type="PRINTS" id="PR00727">
    <property type="entry name" value="LEADERPTASE"/>
</dbReference>
<comment type="caution">
    <text evidence="8">The sequence shown here is derived from an EMBL/GenBank/DDBJ whole genome shotgun (WGS) entry which is preliminary data.</text>
</comment>
<feature type="transmembrane region" description="Helical" evidence="6">
    <location>
        <begin position="12"/>
        <end position="40"/>
    </location>
</feature>
<keyword evidence="5 6" id="KW-0378">Hydrolase</keyword>
<dbReference type="Proteomes" id="UP000605676">
    <property type="component" value="Unassembled WGS sequence"/>
</dbReference>
<evidence type="ECO:0000256" key="5">
    <source>
        <dbReference type="ARBA" id="ARBA00022801"/>
    </source>
</evidence>
<feature type="domain" description="Peptidase S26" evidence="7">
    <location>
        <begin position="63"/>
        <end position="227"/>
    </location>
</feature>
<dbReference type="InterPro" id="IPR019757">
    <property type="entry name" value="Pept_S26A_signal_pept_1_Lys-AS"/>
</dbReference>
<evidence type="ECO:0000256" key="2">
    <source>
        <dbReference type="ARBA" id="ARBA00009370"/>
    </source>
</evidence>
<dbReference type="EMBL" id="JAENRR010000079">
    <property type="protein sequence ID" value="MBK3519609.1"/>
    <property type="molecule type" value="Genomic_DNA"/>
</dbReference>
<comment type="subcellular location">
    <subcellularLocation>
        <location evidence="6">Membrane</location>
        <topology evidence="6">Single-pass type II membrane protein</topology>
    </subcellularLocation>
</comment>
<dbReference type="PANTHER" id="PTHR43390:SF1">
    <property type="entry name" value="CHLOROPLAST PROCESSING PEPTIDASE"/>
    <property type="match status" value="1"/>
</dbReference>
<keyword evidence="6" id="KW-0645">Protease</keyword>
<name>A0ABS1HPI9_9BACT</name>
<comment type="catalytic activity">
    <reaction evidence="1 6">
        <text>Cleavage of hydrophobic, N-terminal signal or leader sequences from secreted and periplasmic proteins.</text>
        <dbReference type="EC" id="3.4.21.89"/>
    </reaction>
</comment>
<dbReference type="PROSITE" id="PS00761">
    <property type="entry name" value="SPASE_I_3"/>
    <property type="match status" value="1"/>
</dbReference>
<protein>
    <recommendedName>
        <fullName evidence="4 6">Signal peptidase I</fullName>
        <ecNumber evidence="3 6">3.4.21.89</ecNumber>
    </recommendedName>
</protein>
<evidence type="ECO:0000313" key="9">
    <source>
        <dbReference type="Proteomes" id="UP000605676"/>
    </source>
</evidence>
<dbReference type="GO" id="GO:0009003">
    <property type="term" value="F:signal peptidase activity"/>
    <property type="evidence" value="ECO:0007669"/>
    <property type="project" value="UniProtKB-EC"/>
</dbReference>
<dbReference type="PANTHER" id="PTHR43390">
    <property type="entry name" value="SIGNAL PEPTIDASE I"/>
    <property type="match status" value="1"/>
</dbReference>
<dbReference type="Pfam" id="PF10502">
    <property type="entry name" value="Peptidase_S26"/>
    <property type="match status" value="2"/>
</dbReference>
<reference evidence="8 9" key="1">
    <citation type="submission" date="2021-01" db="EMBL/GenBank/DDBJ databases">
        <title>Carboxyliciviraga sp.nov., isolated from coastal sediments.</title>
        <authorList>
            <person name="Lu D."/>
            <person name="Zhang T."/>
        </authorList>
    </citation>
    <scope>NUCLEOTIDE SEQUENCE [LARGE SCALE GENOMIC DNA]</scope>
    <source>
        <strain evidence="8 9">N1Y132</strain>
    </source>
</reference>
<dbReference type="CDD" id="cd06530">
    <property type="entry name" value="S26_SPase_I"/>
    <property type="match status" value="1"/>
</dbReference>
<evidence type="ECO:0000256" key="6">
    <source>
        <dbReference type="RuleBase" id="RU362042"/>
    </source>
</evidence>
<dbReference type="InterPro" id="IPR019758">
    <property type="entry name" value="Pept_S26A_signal_pept_1_CS"/>
</dbReference>
<evidence type="ECO:0000256" key="4">
    <source>
        <dbReference type="ARBA" id="ARBA00019232"/>
    </source>
</evidence>
<sequence>MKLLKTGIQYIFILALLLLTIWSQSWLLFAVLVFTCLASWLPLGQQILSWIKDKIPSIAYLVLEWLLAFALSGFVIWFVNAYIISFYTVKASSMLPSVGNSELVVINKMAYGPAIHINKCQHYRRMNGYSQMQNGEIIAFYFPEGDTSFVDFENEDYHYIKRQFETTNNYNALLDNAIKYNKVDERQVYIKRLIALPGDTLQISKGDYVVNGNAFEQNPLLSARYELIKNTPNKIREEILNKASTSYRENGSQLIEMQTSIINNNNWHFHLNRVEEVMNMPNINVFPFKANYLWNASWMGPLIMPTKGKTVRLTQTNLALYRRIIESYEENTLSLKDNEIFINNKKVSKYTFKMNYYWVGGDNKKHSFDSRYWGFVPENHIIGRVKKLSEK</sequence>
<dbReference type="EC" id="3.4.21.89" evidence="3 6"/>
<dbReference type="InterPro" id="IPR036286">
    <property type="entry name" value="LexA/Signal_pep-like_sf"/>
</dbReference>
<comment type="caution">
    <text evidence="6">Lacks conserved residue(s) required for the propagation of feature annotation.</text>
</comment>
<organism evidence="8 9">
    <name type="scientific">Carboxylicivirga marina</name>
    <dbReference type="NCBI Taxonomy" id="2800988"/>
    <lineage>
        <taxon>Bacteria</taxon>
        <taxon>Pseudomonadati</taxon>
        <taxon>Bacteroidota</taxon>
        <taxon>Bacteroidia</taxon>
        <taxon>Marinilabiliales</taxon>
        <taxon>Marinilabiliaceae</taxon>
        <taxon>Carboxylicivirga</taxon>
    </lineage>
</organism>
<dbReference type="RefSeq" id="WP_200466826.1">
    <property type="nucleotide sequence ID" value="NZ_JAENRR010000079.1"/>
</dbReference>
<feature type="transmembrane region" description="Helical" evidence="6">
    <location>
        <begin position="60"/>
        <end position="84"/>
    </location>
</feature>
<keyword evidence="6" id="KW-1133">Transmembrane helix</keyword>
<dbReference type="PROSITE" id="PS00760">
    <property type="entry name" value="SPASE_I_2"/>
    <property type="match status" value="1"/>
</dbReference>
<accession>A0ABS1HPI9</accession>
<keyword evidence="6" id="KW-0472">Membrane</keyword>
<dbReference type="InterPro" id="IPR000223">
    <property type="entry name" value="Pept_S26A_signal_pept_1"/>
</dbReference>
<evidence type="ECO:0000256" key="1">
    <source>
        <dbReference type="ARBA" id="ARBA00000677"/>
    </source>
</evidence>
<evidence type="ECO:0000259" key="7">
    <source>
        <dbReference type="Pfam" id="PF10502"/>
    </source>
</evidence>
<evidence type="ECO:0000256" key="3">
    <source>
        <dbReference type="ARBA" id="ARBA00013208"/>
    </source>
</evidence>
<comment type="similarity">
    <text evidence="2 6">Belongs to the peptidase S26 family.</text>
</comment>
<proteinExistence type="inferred from homology"/>
<dbReference type="NCBIfam" id="TIGR02227">
    <property type="entry name" value="sigpep_I_bact"/>
    <property type="match status" value="1"/>
</dbReference>
<evidence type="ECO:0000313" key="8">
    <source>
        <dbReference type="EMBL" id="MBK3519609.1"/>
    </source>
</evidence>
<gene>
    <name evidence="8" type="primary">lepB</name>
    <name evidence="8" type="ORF">JIV24_19860</name>
</gene>
<keyword evidence="6" id="KW-0812">Transmembrane</keyword>
<dbReference type="Gene3D" id="2.10.109.10">
    <property type="entry name" value="Umud Fragment, subunit A"/>
    <property type="match status" value="2"/>
</dbReference>